<dbReference type="Proteomes" id="UP000822688">
    <property type="component" value="Chromosome 1"/>
</dbReference>
<name>A0A8T0J877_CERPU</name>
<dbReference type="AlphaFoldDB" id="A0A8T0J877"/>
<comment type="caution">
    <text evidence="1">The sequence shown here is derived from an EMBL/GenBank/DDBJ whole genome shotgun (WGS) entry which is preliminary data.</text>
</comment>
<evidence type="ECO:0000313" key="1">
    <source>
        <dbReference type="EMBL" id="KAG0591179.1"/>
    </source>
</evidence>
<accession>A0A8T0J877</accession>
<dbReference type="EMBL" id="CM026421">
    <property type="protein sequence ID" value="KAG0591179.1"/>
    <property type="molecule type" value="Genomic_DNA"/>
</dbReference>
<protein>
    <submittedName>
        <fullName evidence="1">Uncharacterized protein</fullName>
    </submittedName>
</protein>
<reference evidence="1" key="1">
    <citation type="submission" date="2020-06" db="EMBL/GenBank/DDBJ databases">
        <title>WGS assembly of Ceratodon purpureus strain R40.</title>
        <authorList>
            <person name="Carey S.B."/>
            <person name="Jenkins J."/>
            <person name="Shu S."/>
            <person name="Lovell J.T."/>
            <person name="Sreedasyam A."/>
            <person name="Maumus F."/>
            <person name="Tiley G.P."/>
            <person name="Fernandez-Pozo N."/>
            <person name="Barry K."/>
            <person name="Chen C."/>
            <person name="Wang M."/>
            <person name="Lipzen A."/>
            <person name="Daum C."/>
            <person name="Saski C.A."/>
            <person name="Payton A.C."/>
            <person name="Mcbreen J.C."/>
            <person name="Conrad R.E."/>
            <person name="Kollar L.M."/>
            <person name="Olsson S."/>
            <person name="Huttunen S."/>
            <person name="Landis J.B."/>
            <person name="Wickett N.J."/>
            <person name="Johnson M.G."/>
            <person name="Rensing S.A."/>
            <person name="Grimwood J."/>
            <person name="Schmutz J."/>
            <person name="Mcdaniel S.F."/>
        </authorList>
    </citation>
    <scope>NUCLEOTIDE SEQUENCE</scope>
    <source>
        <strain evidence="1">R40</strain>
    </source>
</reference>
<evidence type="ECO:0000313" key="2">
    <source>
        <dbReference type="Proteomes" id="UP000822688"/>
    </source>
</evidence>
<sequence length="33" mass="3591">MPTALVLCHCRSLLNTFMVEVEGRGLVEQAESG</sequence>
<keyword evidence="2" id="KW-1185">Reference proteome</keyword>
<organism evidence="1 2">
    <name type="scientific">Ceratodon purpureus</name>
    <name type="common">Fire moss</name>
    <name type="synonym">Dicranum purpureum</name>
    <dbReference type="NCBI Taxonomy" id="3225"/>
    <lineage>
        <taxon>Eukaryota</taxon>
        <taxon>Viridiplantae</taxon>
        <taxon>Streptophyta</taxon>
        <taxon>Embryophyta</taxon>
        <taxon>Bryophyta</taxon>
        <taxon>Bryophytina</taxon>
        <taxon>Bryopsida</taxon>
        <taxon>Dicranidae</taxon>
        <taxon>Pseudoditrichales</taxon>
        <taxon>Ditrichaceae</taxon>
        <taxon>Ceratodon</taxon>
    </lineage>
</organism>
<gene>
    <name evidence="1" type="ORF">KC19_1G156100</name>
</gene>
<proteinExistence type="predicted"/>